<accession>A0A382CAX4</accession>
<proteinExistence type="predicted"/>
<reference evidence="1" key="1">
    <citation type="submission" date="2018-05" db="EMBL/GenBank/DDBJ databases">
        <authorList>
            <person name="Lanie J.A."/>
            <person name="Ng W.-L."/>
            <person name="Kazmierczak K.M."/>
            <person name="Andrzejewski T.M."/>
            <person name="Davidsen T.M."/>
            <person name="Wayne K.J."/>
            <person name="Tettelin H."/>
            <person name="Glass J.I."/>
            <person name="Rusch D."/>
            <person name="Podicherti R."/>
            <person name="Tsui H.-C.T."/>
            <person name="Winkler M.E."/>
        </authorList>
    </citation>
    <scope>NUCLEOTIDE SEQUENCE</scope>
</reference>
<dbReference type="AlphaFoldDB" id="A0A382CAX4"/>
<organism evidence="1">
    <name type="scientific">marine metagenome</name>
    <dbReference type="NCBI Taxonomy" id="408172"/>
    <lineage>
        <taxon>unclassified sequences</taxon>
        <taxon>metagenomes</taxon>
        <taxon>ecological metagenomes</taxon>
    </lineage>
</organism>
<feature type="non-terminal residue" evidence="1">
    <location>
        <position position="35"/>
    </location>
</feature>
<gene>
    <name evidence="1" type="ORF">METZ01_LOCUS175853</name>
</gene>
<name>A0A382CAX4_9ZZZZ</name>
<protein>
    <submittedName>
        <fullName evidence="1">Uncharacterized protein</fullName>
    </submittedName>
</protein>
<evidence type="ECO:0000313" key="1">
    <source>
        <dbReference type="EMBL" id="SVB22999.1"/>
    </source>
</evidence>
<dbReference type="EMBL" id="UINC01033544">
    <property type="protein sequence ID" value="SVB22999.1"/>
    <property type="molecule type" value="Genomic_DNA"/>
</dbReference>
<sequence>MYDFSFAALVILCTLHYSIGYRIRPAVTGHIPINA</sequence>